<feature type="transmembrane region" description="Helical" evidence="12">
    <location>
        <begin position="440"/>
        <end position="462"/>
    </location>
</feature>
<dbReference type="EC" id="2.7.1.69" evidence="15"/>
<feature type="transmembrane region" description="Helical" evidence="12">
    <location>
        <begin position="340"/>
        <end position="361"/>
    </location>
</feature>
<dbReference type="GO" id="GO:0005886">
    <property type="term" value="C:plasma membrane"/>
    <property type="evidence" value="ECO:0007669"/>
    <property type="project" value="UniProtKB-SubCell"/>
</dbReference>
<feature type="transmembrane region" description="Helical" evidence="12">
    <location>
        <begin position="373"/>
        <end position="391"/>
    </location>
</feature>
<keyword evidence="9 12" id="KW-1133">Transmembrane helix</keyword>
<name>A0A174EVE2_9FIRM</name>
<dbReference type="Pfam" id="PF00367">
    <property type="entry name" value="PTS_EIIB"/>
    <property type="match status" value="1"/>
</dbReference>
<accession>A0A174EVE2</accession>
<keyword evidence="6" id="KW-0598">Phosphotransferase system</keyword>
<feature type="transmembrane region" description="Helical" evidence="12">
    <location>
        <begin position="260"/>
        <end position="282"/>
    </location>
</feature>
<dbReference type="GO" id="GO:0015771">
    <property type="term" value="P:trehalose transport"/>
    <property type="evidence" value="ECO:0007669"/>
    <property type="project" value="TreeGrafter"/>
</dbReference>
<dbReference type="Pfam" id="PF02378">
    <property type="entry name" value="PTS_EIIC"/>
    <property type="match status" value="1"/>
</dbReference>
<evidence type="ECO:0000256" key="8">
    <source>
        <dbReference type="ARBA" id="ARBA00022777"/>
    </source>
</evidence>
<dbReference type="AlphaFoldDB" id="A0A174EVE2"/>
<dbReference type="PROSITE" id="PS51098">
    <property type="entry name" value="PTS_EIIB_TYPE_1"/>
    <property type="match status" value="1"/>
</dbReference>
<sequence>MGYNYKQIAESVVKCIGGQKNIKSVQHCATRLRLIVVDKEKIDEKGMGDIEGVKGTFFTAGQFQIIFGTGHVNRVYEEVTKLGINETTESEAKEAKMDGKNRLQKAIRTFGDVFVPVIPALVATGLFLGLKGALLNDNFLSIFGMTTAEVPQTFSVLVDVLSGTTFAFLPAIVCWSTFRVFGGSPVLGLILGLMLVNGALPNAYSVADPSSGVVPIYLFGFIPIVGYQGSILPAFVAGWLGSKLEKKLRKTVPTTFDFMVTPFLVLLIMLLLSLVVIGPILHGVENNLLSAMEVALHLPFGIGGLIIGFFWSIITLTGVHHISNMLEISLLANTGFNPMNAILCMCGFSSSGVCLAIALKAKKKEVRVIGPSATASALLGIGEPALFGVLLRYNIKPFILSCCVNGVAGMIAMIIGLQGTGNGITTIPGILLYIYSPHQLIMYIILAAVTFISAFVLAWIFVVPKEVMEE</sequence>
<evidence type="ECO:0000313" key="15">
    <source>
        <dbReference type="EMBL" id="CUO41287.1"/>
    </source>
</evidence>
<evidence type="ECO:0000256" key="9">
    <source>
        <dbReference type="ARBA" id="ARBA00022989"/>
    </source>
</evidence>
<evidence type="ECO:0000313" key="16">
    <source>
        <dbReference type="Proteomes" id="UP000095512"/>
    </source>
</evidence>
<keyword evidence="5 15" id="KW-0808">Transferase</keyword>
<feature type="domain" description="PTS EIIC type-1" evidence="14">
    <location>
        <begin position="121"/>
        <end position="470"/>
    </location>
</feature>
<feature type="transmembrane region" description="Helical" evidence="12">
    <location>
        <begin position="398"/>
        <end position="420"/>
    </location>
</feature>
<evidence type="ECO:0000256" key="10">
    <source>
        <dbReference type="ARBA" id="ARBA00023136"/>
    </source>
</evidence>
<feature type="transmembrane region" description="Helical" evidence="12">
    <location>
        <begin position="110"/>
        <end position="134"/>
    </location>
</feature>
<dbReference type="GO" id="GO:0016301">
    <property type="term" value="F:kinase activity"/>
    <property type="evidence" value="ECO:0007669"/>
    <property type="project" value="UniProtKB-KW"/>
</dbReference>
<feature type="active site" description="Phosphocysteine intermediate; for EIIB activity" evidence="11">
    <location>
        <position position="28"/>
    </location>
</feature>
<keyword evidence="3" id="KW-1003">Cell membrane</keyword>
<evidence type="ECO:0000256" key="5">
    <source>
        <dbReference type="ARBA" id="ARBA00022679"/>
    </source>
</evidence>
<evidence type="ECO:0000256" key="3">
    <source>
        <dbReference type="ARBA" id="ARBA00022475"/>
    </source>
</evidence>
<dbReference type="InterPro" id="IPR050558">
    <property type="entry name" value="PTS_Sugar-Specific_Components"/>
</dbReference>
<evidence type="ECO:0000256" key="6">
    <source>
        <dbReference type="ARBA" id="ARBA00022683"/>
    </source>
</evidence>
<evidence type="ECO:0000256" key="1">
    <source>
        <dbReference type="ARBA" id="ARBA00004651"/>
    </source>
</evidence>
<dbReference type="FunFam" id="3.30.1360.60:FF:000001">
    <property type="entry name" value="PTS system glucose-specific IIBC component PtsG"/>
    <property type="match status" value="1"/>
</dbReference>
<dbReference type="InterPro" id="IPR018113">
    <property type="entry name" value="PTrfase_EIIB_Cys"/>
</dbReference>
<keyword evidence="4" id="KW-0762">Sugar transport</keyword>
<keyword evidence="10 12" id="KW-0472">Membrane</keyword>
<dbReference type="PANTHER" id="PTHR30175">
    <property type="entry name" value="PHOSPHOTRANSFERASE SYSTEM TRANSPORT PROTEIN"/>
    <property type="match status" value="1"/>
</dbReference>
<dbReference type="InterPro" id="IPR001996">
    <property type="entry name" value="PTS_IIB_1"/>
</dbReference>
<evidence type="ECO:0000256" key="2">
    <source>
        <dbReference type="ARBA" id="ARBA00022448"/>
    </source>
</evidence>
<feature type="transmembrane region" description="Helical" evidence="12">
    <location>
        <begin position="154"/>
        <end position="174"/>
    </location>
</feature>
<dbReference type="PANTHER" id="PTHR30175:SF7">
    <property type="entry name" value="NEGATIVE REGULATOR OF SACY ACTIVITY"/>
    <property type="match status" value="1"/>
</dbReference>
<evidence type="ECO:0000256" key="7">
    <source>
        <dbReference type="ARBA" id="ARBA00022692"/>
    </source>
</evidence>
<dbReference type="SUPFAM" id="SSF55604">
    <property type="entry name" value="Glucose permease domain IIB"/>
    <property type="match status" value="1"/>
</dbReference>
<dbReference type="EMBL" id="CZAB01000006">
    <property type="protein sequence ID" value="CUO41287.1"/>
    <property type="molecule type" value="Genomic_DNA"/>
</dbReference>
<organism evidence="15 16">
    <name type="scientific">Enterocloster clostridioformis</name>
    <dbReference type="NCBI Taxonomy" id="1531"/>
    <lineage>
        <taxon>Bacteria</taxon>
        <taxon>Bacillati</taxon>
        <taxon>Bacillota</taxon>
        <taxon>Clostridia</taxon>
        <taxon>Lachnospirales</taxon>
        <taxon>Lachnospiraceae</taxon>
        <taxon>Enterocloster</taxon>
    </lineage>
</organism>
<evidence type="ECO:0000256" key="4">
    <source>
        <dbReference type="ARBA" id="ARBA00022597"/>
    </source>
</evidence>
<dbReference type="RefSeq" id="WP_057571402.1">
    <property type="nucleotide sequence ID" value="NZ_CAPPQC010000159.1"/>
</dbReference>
<dbReference type="GO" id="GO:0008982">
    <property type="term" value="F:protein-N(PI)-phosphohistidine-sugar phosphotransferase activity"/>
    <property type="evidence" value="ECO:0007669"/>
    <property type="project" value="InterPro"/>
</dbReference>
<gene>
    <name evidence="15" type="primary">sacX</name>
    <name evidence="15" type="ORF">ERS852480_01047</name>
</gene>
<evidence type="ECO:0000259" key="14">
    <source>
        <dbReference type="PROSITE" id="PS51103"/>
    </source>
</evidence>
<dbReference type="InterPro" id="IPR003352">
    <property type="entry name" value="PTS_EIIC"/>
</dbReference>
<keyword evidence="2" id="KW-0813">Transport</keyword>
<proteinExistence type="predicted"/>
<reference evidence="15 16" key="1">
    <citation type="submission" date="2015-09" db="EMBL/GenBank/DDBJ databases">
        <authorList>
            <consortium name="Pathogen Informatics"/>
        </authorList>
    </citation>
    <scope>NUCLEOTIDE SEQUENCE [LARGE SCALE GENOMIC DNA]</scope>
    <source>
        <strain evidence="15 16">2789STDY5834865</strain>
    </source>
</reference>
<dbReference type="PROSITE" id="PS51103">
    <property type="entry name" value="PTS_EIIC_TYPE_1"/>
    <property type="match status" value="1"/>
</dbReference>
<dbReference type="GO" id="GO:0090589">
    <property type="term" value="F:protein-phosphocysteine-trehalose phosphotransferase system transporter activity"/>
    <property type="evidence" value="ECO:0007669"/>
    <property type="project" value="TreeGrafter"/>
</dbReference>
<dbReference type="PROSITE" id="PS01035">
    <property type="entry name" value="PTS_EIIB_TYPE_1_CYS"/>
    <property type="match status" value="1"/>
</dbReference>
<dbReference type="CDD" id="cd00212">
    <property type="entry name" value="PTS_IIB_glc"/>
    <property type="match status" value="1"/>
</dbReference>
<feature type="domain" description="PTS EIIB type-1" evidence="13">
    <location>
        <begin position="6"/>
        <end position="89"/>
    </location>
</feature>
<dbReference type="InterPro" id="IPR013013">
    <property type="entry name" value="PTS_EIIC_1"/>
</dbReference>
<dbReference type="Proteomes" id="UP000095512">
    <property type="component" value="Unassembled WGS sequence"/>
</dbReference>
<evidence type="ECO:0000259" key="13">
    <source>
        <dbReference type="PROSITE" id="PS51098"/>
    </source>
</evidence>
<keyword evidence="8" id="KW-0418">Kinase</keyword>
<keyword evidence="7 12" id="KW-0812">Transmembrane</keyword>
<dbReference type="NCBIfam" id="TIGR00826">
    <property type="entry name" value="EIIB_glc"/>
    <property type="match status" value="1"/>
</dbReference>
<comment type="subcellular location">
    <subcellularLocation>
        <location evidence="1">Cell membrane</location>
        <topology evidence="1">Multi-pass membrane protein</topology>
    </subcellularLocation>
</comment>
<protein>
    <submittedName>
        <fullName evidence="15">PTS system, glucose-like IIB component</fullName>
        <ecNumber evidence="15">2.7.1.69</ecNumber>
    </submittedName>
</protein>
<evidence type="ECO:0000256" key="11">
    <source>
        <dbReference type="PROSITE-ProRule" id="PRU00421"/>
    </source>
</evidence>
<dbReference type="InterPro" id="IPR036878">
    <property type="entry name" value="Glu_permease_IIB"/>
</dbReference>
<dbReference type="GO" id="GO:0009401">
    <property type="term" value="P:phosphoenolpyruvate-dependent sugar phosphotransferase system"/>
    <property type="evidence" value="ECO:0007669"/>
    <property type="project" value="UniProtKB-KW"/>
</dbReference>
<feature type="transmembrane region" description="Helical" evidence="12">
    <location>
        <begin position="294"/>
        <end position="319"/>
    </location>
</feature>
<feature type="transmembrane region" description="Helical" evidence="12">
    <location>
        <begin position="186"/>
        <end position="204"/>
    </location>
</feature>
<dbReference type="Gene3D" id="3.30.1360.60">
    <property type="entry name" value="Glucose permease domain IIB"/>
    <property type="match status" value="1"/>
</dbReference>
<evidence type="ECO:0000256" key="12">
    <source>
        <dbReference type="SAM" id="Phobius"/>
    </source>
</evidence>
<feature type="transmembrane region" description="Helical" evidence="12">
    <location>
        <begin position="216"/>
        <end position="240"/>
    </location>
</feature>